<gene>
    <name evidence="7" type="ORF">PV08_07226</name>
</gene>
<dbReference type="GO" id="GO:0006351">
    <property type="term" value="P:DNA-templated transcription"/>
    <property type="evidence" value="ECO:0007669"/>
    <property type="project" value="InterPro"/>
</dbReference>
<dbReference type="RefSeq" id="XP_016234658.1">
    <property type="nucleotide sequence ID" value="XM_016381556.1"/>
</dbReference>
<dbReference type="GO" id="GO:0008270">
    <property type="term" value="F:zinc ion binding"/>
    <property type="evidence" value="ECO:0007669"/>
    <property type="project" value="InterPro"/>
</dbReference>
<evidence type="ECO:0000256" key="1">
    <source>
        <dbReference type="ARBA" id="ARBA00004123"/>
    </source>
</evidence>
<dbReference type="GO" id="GO:0003677">
    <property type="term" value="F:DNA binding"/>
    <property type="evidence" value="ECO:0007669"/>
    <property type="project" value="InterPro"/>
</dbReference>
<organism evidence="7 8">
    <name type="scientific">Exophiala spinifera</name>
    <dbReference type="NCBI Taxonomy" id="91928"/>
    <lineage>
        <taxon>Eukaryota</taxon>
        <taxon>Fungi</taxon>
        <taxon>Dikarya</taxon>
        <taxon>Ascomycota</taxon>
        <taxon>Pezizomycotina</taxon>
        <taxon>Eurotiomycetes</taxon>
        <taxon>Chaetothyriomycetidae</taxon>
        <taxon>Chaetothyriales</taxon>
        <taxon>Herpotrichiellaceae</taxon>
        <taxon>Exophiala</taxon>
    </lineage>
</organism>
<keyword evidence="4" id="KW-0804">Transcription</keyword>
<keyword evidence="8" id="KW-1185">Reference proteome</keyword>
<evidence type="ECO:0000256" key="2">
    <source>
        <dbReference type="ARBA" id="ARBA00022723"/>
    </source>
</evidence>
<protein>
    <recommendedName>
        <fullName evidence="6">Xylanolytic transcriptional activator regulatory domain-containing protein</fullName>
    </recommendedName>
</protein>
<comment type="subcellular location">
    <subcellularLocation>
        <location evidence="1">Nucleus</location>
    </subcellularLocation>
</comment>
<dbReference type="GO" id="GO:0000981">
    <property type="term" value="F:DNA-binding transcription factor activity, RNA polymerase II-specific"/>
    <property type="evidence" value="ECO:0007669"/>
    <property type="project" value="InterPro"/>
</dbReference>
<feature type="domain" description="Xylanolytic transcriptional activator regulatory" evidence="6">
    <location>
        <begin position="4"/>
        <end position="147"/>
    </location>
</feature>
<dbReference type="InterPro" id="IPR007219">
    <property type="entry name" value="XnlR_reg_dom"/>
</dbReference>
<dbReference type="PANTHER" id="PTHR47338">
    <property type="entry name" value="ZN(II)2CYS6 TRANSCRIPTION FACTOR (EUROFUNG)-RELATED"/>
    <property type="match status" value="1"/>
</dbReference>
<dbReference type="CDD" id="cd12148">
    <property type="entry name" value="fungal_TF_MHR"/>
    <property type="match status" value="1"/>
</dbReference>
<evidence type="ECO:0000256" key="4">
    <source>
        <dbReference type="ARBA" id="ARBA00023163"/>
    </source>
</evidence>
<dbReference type="Pfam" id="PF04082">
    <property type="entry name" value="Fungal_trans"/>
    <property type="match status" value="1"/>
</dbReference>
<dbReference type="HOGENOM" id="CLU_023880_0_1_1"/>
<evidence type="ECO:0000313" key="7">
    <source>
        <dbReference type="EMBL" id="KIW14442.1"/>
    </source>
</evidence>
<dbReference type="STRING" id="91928.A0A0D1ZNP7"/>
<accession>A0A0D1ZNP7</accession>
<dbReference type="PANTHER" id="PTHR47338:SF20">
    <property type="entry name" value="ZN(II)2CYS6 TRANSCRIPTION FACTOR (EUROFUNG)"/>
    <property type="match status" value="1"/>
</dbReference>
<name>A0A0D1ZNP7_9EURO</name>
<evidence type="ECO:0000256" key="3">
    <source>
        <dbReference type="ARBA" id="ARBA00023015"/>
    </source>
</evidence>
<keyword evidence="2" id="KW-0479">Metal-binding</keyword>
<dbReference type="GO" id="GO:0005634">
    <property type="term" value="C:nucleus"/>
    <property type="evidence" value="ECO:0007669"/>
    <property type="project" value="UniProtKB-SubCell"/>
</dbReference>
<dbReference type="GeneID" id="27334309"/>
<evidence type="ECO:0000313" key="8">
    <source>
        <dbReference type="Proteomes" id="UP000053328"/>
    </source>
</evidence>
<proteinExistence type="predicted"/>
<evidence type="ECO:0000259" key="6">
    <source>
        <dbReference type="Pfam" id="PF04082"/>
    </source>
</evidence>
<dbReference type="VEuPathDB" id="FungiDB:PV08_07226"/>
<sequence>MAAEYFDTIHCWMPVLSRRRLYGLLLNPLSLQEPENALLLLSMTLITSIPDRPGNGSRLYHLTKEFYLAAQSTGCVTLQMVQAGILIALYELGHGIYPAAFLTIATSCRFGTMLGLDKLSAGDVTNTDREENIRVWWAVLIVDHALNLGTEGSHLCAPGPAPHDLLPMDDDDWDRSTTGSRELHRLSMPTELKAGRFARLVQATDLLGQGFRYLASLKTDTQPDFDGLGQLTRTIAALSNLAHAESLQRRIVFCCPIAWYPYDQYFTCRQLVVYESFH</sequence>
<dbReference type="OrthoDB" id="4145260at2759"/>
<dbReference type="AlphaFoldDB" id="A0A0D1ZNP7"/>
<dbReference type="InterPro" id="IPR050815">
    <property type="entry name" value="TF_fung"/>
</dbReference>
<dbReference type="EMBL" id="KN847496">
    <property type="protein sequence ID" value="KIW14442.1"/>
    <property type="molecule type" value="Genomic_DNA"/>
</dbReference>
<dbReference type="Proteomes" id="UP000053328">
    <property type="component" value="Unassembled WGS sequence"/>
</dbReference>
<evidence type="ECO:0000256" key="5">
    <source>
        <dbReference type="ARBA" id="ARBA00023242"/>
    </source>
</evidence>
<keyword evidence="5" id="KW-0539">Nucleus</keyword>
<keyword evidence="3" id="KW-0805">Transcription regulation</keyword>
<reference evidence="7 8" key="1">
    <citation type="submission" date="2015-01" db="EMBL/GenBank/DDBJ databases">
        <title>The Genome Sequence of Exophiala spinifera CBS89968.</title>
        <authorList>
            <consortium name="The Broad Institute Genomics Platform"/>
            <person name="Cuomo C."/>
            <person name="de Hoog S."/>
            <person name="Gorbushina A."/>
            <person name="Stielow B."/>
            <person name="Teixiera M."/>
            <person name="Abouelleil A."/>
            <person name="Chapman S.B."/>
            <person name="Priest M."/>
            <person name="Young S.K."/>
            <person name="Wortman J."/>
            <person name="Nusbaum C."/>
            <person name="Birren B."/>
        </authorList>
    </citation>
    <scope>NUCLEOTIDE SEQUENCE [LARGE SCALE GENOMIC DNA]</scope>
    <source>
        <strain evidence="7 8">CBS 89968</strain>
    </source>
</reference>